<accession>A0ABU1AU55</accession>
<comment type="caution">
    <text evidence="2">The sequence shown here is derived from an EMBL/GenBank/DDBJ whole genome shotgun (WGS) entry which is preliminary data.</text>
</comment>
<feature type="transmembrane region" description="Helical" evidence="1">
    <location>
        <begin position="44"/>
        <end position="68"/>
    </location>
</feature>
<name>A0ABU1AU55_9BACT</name>
<dbReference type="SUPFAM" id="SSF81324">
    <property type="entry name" value="Voltage-gated potassium channels"/>
    <property type="match status" value="1"/>
</dbReference>
<dbReference type="RefSeq" id="WP_308949894.1">
    <property type="nucleotide sequence ID" value="NZ_JARXHW010000017.1"/>
</dbReference>
<sequence>MIQAFIVAISLMILAVVFHYWSLGRLLHCLPQRGQQRNHFLRSVLVLLLLVCVHLTVIVGFACGLNFVSVFCDAGQLAGDLGAGFMDFFYHSAVTYSTLGISEVPTGALKFVTALEALTGIILLTWSATFFYSVMGRAPERE</sequence>
<keyword evidence="1" id="KW-1133">Transmembrane helix</keyword>
<dbReference type="Gene3D" id="1.10.287.70">
    <property type="match status" value="1"/>
</dbReference>
<evidence type="ECO:0008006" key="4">
    <source>
        <dbReference type="Google" id="ProtNLM"/>
    </source>
</evidence>
<keyword evidence="3" id="KW-1185">Reference proteome</keyword>
<gene>
    <name evidence="2" type="ORF">QEH52_09155</name>
</gene>
<evidence type="ECO:0000256" key="1">
    <source>
        <dbReference type="SAM" id="Phobius"/>
    </source>
</evidence>
<keyword evidence="1" id="KW-0812">Transmembrane</keyword>
<proteinExistence type="predicted"/>
<feature type="transmembrane region" description="Helical" evidence="1">
    <location>
        <begin position="111"/>
        <end position="134"/>
    </location>
</feature>
<dbReference type="EMBL" id="JARXHW010000017">
    <property type="protein sequence ID" value="MDQ8207675.1"/>
    <property type="molecule type" value="Genomic_DNA"/>
</dbReference>
<keyword evidence="1" id="KW-0472">Membrane</keyword>
<protein>
    <recommendedName>
        <fullName evidence="4">Potassium channel domain-containing protein</fullName>
    </recommendedName>
</protein>
<reference evidence="2 3" key="1">
    <citation type="submission" date="2023-04" db="EMBL/GenBank/DDBJ databases">
        <title>A novel bacteria isolated from coastal sediment.</title>
        <authorList>
            <person name="Liu X.-J."/>
            <person name="Du Z.-J."/>
        </authorList>
    </citation>
    <scope>NUCLEOTIDE SEQUENCE [LARGE SCALE GENOMIC DNA]</scope>
    <source>
        <strain evidence="2 3">SDUM461003</strain>
    </source>
</reference>
<evidence type="ECO:0000313" key="2">
    <source>
        <dbReference type="EMBL" id="MDQ8207675.1"/>
    </source>
</evidence>
<evidence type="ECO:0000313" key="3">
    <source>
        <dbReference type="Proteomes" id="UP001225316"/>
    </source>
</evidence>
<dbReference type="Proteomes" id="UP001225316">
    <property type="component" value="Unassembled WGS sequence"/>
</dbReference>
<feature type="transmembrane region" description="Helical" evidence="1">
    <location>
        <begin position="6"/>
        <end position="23"/>
    </location>
</feature>
<organism evidence="2 3">
    <name type="scientific">Thalassobacterium maritimum</name>
    <dbReference type="NCBI Taxonomy" id="3041265"/>
    <lineage>
        <taxon>Bacteria</taxon>
        <taxon>Pseudomonadati</taxon>
        <taxon>Verrucomicrobiota</taxon>
        <taxon>Opitutia</taxon>
        <taxon>Puniceicoccales</taxon>
        <taxon>Coraliomargaritaceae</taxon>
        <taxon>Thalassobacterium</taxon>
    </lineage>
</organism>